<evidence type="ECO:0000256" key="15">
    <source>
        <dbReference type="ARBA" id="ARBA00041979"/>
    </source>
</evidence>
<evidence type="ECO:0000313" key="21">
    <source>
        <dbReference type="Proteomes" id="UP000216188"/>
    </source>
</evidence>
<dbReference type="SUPFAM" id="SSF55811">
    <property type="entry name" value="Nudix"/>
    <property type="match status" value="1"/>
</dbReference>
<dbReference type="PANTHER" id="PTHR47707">
    <property type="entry name" value="8-OXO-DGTP DIPHOSPHATASE"/>
    <property type="match status" value="1"/>
</dbReference>
<protein>
    <recommendedName>
        <fullName evidence="13">8-oxo-dGTP diphosphatase</fullName>
        <ecNumber evidence="12">3.6.1.55</ecNumber>
    </recommendedName>
    <alternativeName>
        <fullName evidence="16">7,8-dihydro-8-oxoguanine-triphosphatase</fullName>
    </alternativeName>
    <alternativeName>
        <fullName evidence="15">Mutator protein MutT</fullName>
    </alternativeName>
    <alternativeName>
        <fullName evidence="14">dGTP pyrophosphohydrolase</fullName>
    </alternativeName>
</protein>
<dbReference type="AlphaFoldDB" id="A0A1A9FH96"/>
<reference evidence="19 22" key="2">
    <citation type="submission" date="2018-11" db="EMBL/GenBank/DDBJ databases">
        <title>Genome sequencing and analysis.</title>
        <authorList>
            <person name="Huang Y.-T."/>
        </authorList>
    </citation>
    <scope>NUCLEOTIDE SEQUENCE [LARGE SCALE GENOMIC DNA]</scope>
    <source>
        <strain evidence="19 22">SHIN</strain>
    </source>
</reference>
<dbReference type="Proteomes" id="UP000526233">
    <property type="component" value="Unassembled WGS sequence"/>
</dbReference>
<dbReference type="InterPro" id="IPR047127">
    <property type="entry name" value="MutT-like"/>
</dbReference>
<dbReference type="GO" id="GO:0008413">
    <property type="term" value="F:8-oxo-7,8-dihydroguanosine triphosphate pyrophosphatase activity"/>
    <property type="evidence" value="ECO:0007669"/>
    <property type="project" value="TreeGrafter"/>
</dbReference>
<feature type="domain" description="Nudix hydrolase" evidence="18">
    <location>
        <begin position="5"/>
        <end position="138"/>
    </location>
</feature>
<dbReference type="STRING" id="419475.A8A54_00400"/>
<dbReference type="EMBL" id="PKQI01000002">
    <property type="protein sequence ID" value="NNV21282.1"/>
    <property type="molecule type" value="Genomic_DNA"/>
</dbReference>
<dbReference type="KEGG" id="ops:A8A54_00400"/>
<keyword evidence="9" id="KW-0234">DNA repair</keyword>
<dbReference type="RefSeq" id="WP_064320057.1">
    <property type="nucleotide sequence ID" value="NZ_CAXURC020000001.1"/>
</dbReference>
<dbReference type="Proteomes" id="UP000216188">
    <property type="component" value="Unassembled WGS sequence"/>
</dbReference>
<dbReference type="PROSITE" id="PS00893">
    <property type="entry name" value="NUDIX_BOX"/>
    <property type="match status" value="1"/>
</dbReference>
<dbReference type="GO" id="GO:0006260">
    <property type="term" value="P:DNA replication"/>
    <property type="evidence" value="ECO:0007669"/>
    <property type="project" value="UniProtKB-KW"/>
</dbReference>
<comment type="catalytic activity">
    <reaction evidence="10">
        <text>8-oxo-dGTP + H2O = 8-oxo-dGMP + diphosphate + H(+)</text>
        <dbReference type="Rhea" id="RHEA:31575"/>
        <dbReference type="ChEBI" id="CHEBI:15377"/>
        <dbReference type="ChEBI" id="CHEBI:15378"/>
        <dbReference type="ChEBI" id="CHEBI:33019"/>
        <dbReference type="ChEBI" id="CHEBI:63224"/>
        <dbReference type="ChEBI" id="CHEBI:77896"/>
        <dbReference type="EC" id="3.6.1.55"/>
    </reaction>
</comment>
<dbReference type="InterPro" id="IPR015797">
    <property type="entry name" value="NUDIX_hydrolase-like_dom_sf"/>
</dbReference>
<dbReference type="GO" id="GO:0006281">
    <property type="term" value="P:DNA repair"/>
    <property type="evidence" value="ECO:0007669"/>
    <property type="project" value="UniProtKB-KW"/>
</dbReference>
<comment type="caution">
    <text evidence="20">The sequence shown here is derived from an EMBL/GenBank/DDBJ whole genome shotgun (WGS) entry which is preliminary data.</text>
</comment>
<evidence type="ECO:0000313" key="22">
    <source>
        <dbReference type="Proteomes" id="UP000526233"/>
    </source>
</evidence>
<evidence type="ECO:0000256" key="17">
    <source>
        <dbReference type="RuleBase" id="RU003476"/>
    </source>
</evidence>
<dbReference type="GO" id="GO:0046872">
    <property type="term" value="F:metal ion binding"/>
    <property type="evidence" value="ECO:0007669"/>
    <property type="project" value="UniProtKB-KW"/>
</dbReference>
<evidence type="ECO:0000256" key="7">
    <source>
        <dbReference type="ARBA" id="ARBA00022801"/>
    </source>
</evidence>
<evidence type="ECO:0000256" key="5">
    <source>
        <dbReference type="ARBA" id="ARBA00022723"/>
    </source>
</evidence>
<accession>A0A1A9FH96</accession>
<dbReference type="EC" id="3.6.1.55" evidence="12"/>
<dbReference type="InterPro" id="IPR020084">
    <property type="entry name" value="NUDIX_hydrolase_CS"/>
</dbReference>
<dbReference type="PROSITE" id="PS51462">
    <property type="entry name" value="NUDIX"/>
    <property type="match status" value="1"/>
</dbReference>
<dbReference type="Pfam" id="PF00293">
    <property type="entry name" value="NUDIX"/>
    <property type="match status" value="1"/>
</dbReference>
<dbReference type="GO" id="GO:0044715">
    <property type="term" value="F:8-oxo-dGDP phosphatase activity"/>
    <property type="evidence" value="ECO:0007669"/>
    <property type="project" value="TreeGrafter"/>
</dbReference>
<evidence type="ECO:0000256" key="2">
    <source>
        <dbReference type="ARBA" id="ARBA00005582"/>
    </source>
</evidence>
<name>A0A1A9FH96_9HYPH</name>
<organism evidence="20 21">
    <name type="scientific">Brucella pseudogrignonensis</name>
    <dbReference type="NCBI Taxonomy" id="419475"/>
    <lineage>
        <taxon>Bacteria</taxon>
        <taxon>Pseudomonadati</taxon>
        <taxon>Pseudomonadota</taxon>
        <taxon>Alphaproteobacteria</taxon>
        <taxon>Hyphomicrobiales</taxon>
        <taxon>Brucellaceae</taxon>
        <taxon>Brucella/Ochrobactrum group</taxon>
        <taxon>Brucella</taxon>
    </lineage>
</organism>
<keyword evidence="7 17" id="KW-0378">Hydrolase</keyword>
<dbReference type="CDD" id="cd02883">
    <property type="entry name" value="NUDIX_Hydrolase"/>
    <property type="match status" value="1"/>
</dbReference>
<evidence type="ECO:0000313" key="19">
    <source>
        <dbReference type="EMBL" id="NNV21282.1"/>
    </source>
</evidence>
<evidence type="ECO:0000256" key="1">
    <source>
        <dbReference type="ARBA" id="ARBA00001946"/>
    </source>
</evidence>
<keyword evidence="3" id="KW-0515">Mutator protein</keyword>
<gene>
    <name evidence="20" type="ORF">CEV34_1717</name>
    <name evidence="19" type="ORF">EHE22_12685</name>
</gene>
<comment type="similarity">
    <text evidence="2 17">Belongs to the Nudix hydrolase family.</text>
</comment>
<dbReference type="PANTHER" id="PTHR47707:SF1">
    <property type="entry name" value="NUDIX HYDROLASE FAMILY PROTEIN"/>
    <property type="match status" value="1"/>
</dbReference>
<dbReference type="GO" id="GO:0035539">
    <property type="term" value="F:8-oxo-7,8-dihydrodeoxyguanosine triphosphate pyrophosphatase activity"/>
    <property type="evidence" value="ECO:0007669"/>
    <property type="project" value="UniProtKB-EC"/>
</dbReference>
<evidence type="ECO:0000256" key="12">
    <source>
        <dbReference type="ARBA" id="ARBA00038905"/>
    </source>
</evidence>
<evidence type="ECO:0000256" key="14">
    <source>
        <dbReference type="ARBA" id="ARBA00041592"/>
    </source>
</evidence>
<keyword evidence="5" id="KW-0479">Metal-binding</keyword>
<dbReference type="InterPro" id="IPR020476">
    <property type="entry name" value="Nudix_hydrolase"/>
</dbReference>
<evidence type="ECO:0000256" key="10">
    <source>
        <dbReference type="ARBA" id="ARBA00035861"/>
    </source>
</evidence>
<evidence type="ECO:0000256" key="8">
    <source>
        <dbReference type="ARBA" id="ARBA00022842"/>
    </source>
</evidence>
<evidence type="ECO:0000256" key="3">
    <source>
        <dbReference type="ARBA" id="ARBA00022457"/>
    </source>
</evidence>
<dbReference type="PRINTS" id="PR00502">
    <property type="entry name" value="NUDIXFAMILY"/>
</dbReference>
<keyword evidence="21" id="KW-1185">Reference proteome</keyword>
<evidence type="ECO:0000313" key="20">
    <source>
        <dbReference type="EMBL" id="OYR27922.1"/>
    </source>
</evidence>
<evidence type="ECO:0000256" key="13">
    <source>
        <dbReference type="ARBA" id="ARBA00040794"/>
    </source>
</evidence>
<keyword evidence="6" id="KW-0227">DNA damage</keyword>
<evidence type="ECO:0000256" key="6">
    <source>
        <dbReference type="ARBA" id="ARBA00022763"/>
    </source>
</evidence>
<dbReference type="OrthoDB" id="9761969at2"/>
<evidence type="ECO:0000256" key="4">
    <source>
        <dbReference type="ARBA" id="ARBA00022705"/>
    </source>
</evidence>
<evidence type="ECO:0000256" key="16">
    <source>
        <dbReference type="ARBA" id="ARBA00042798"/>
    </source>
</evidence>
<dbReference type="InterPro" id="IPR000086">
    <property type="entry name" value="NUDIX_hydrolase_dom"/>
</dbReference>
<dbReference type="GO" id="GO:0044716">
    <property type="term" value="F:8-oxo-GDP phosphatase activity"/>
    <property type="evidence" value="ECO:0007669"/>
    <property type="project" value="TreeGrafter"/>
</dbReference>
<evidence type="ECO:0000256" key="11">
    <source>
        <dbReference type="ARBA" id="ARBA00036904"/>
    </source>
</evidence>
<sequence length="143" mass="15931">MAKKKKVVTVGALLVSGDKKVLMGLRSPWKKAWPNHWDTPGGHVERGETLEDALVREMGEELGIRPIKFREIGAIDEKKPDLYGDSICHIFQVTSWSGGEPRNVCDEHSELAWYSPEDLESISNLADPEYPHLARIAIGAPTN</sequence>
<evidence type="ECO:0000259" key="18">
    <source>
        <dbReference type="PROSITE" id="PS51462"/>
    </source>
</evidence>
<comment type="catalytic activity">
    <reaction evidence="11">
        <text>8-oxo-GTP + H2O = 8-oxo-GMP + diphosphate + H(+)</text>
        <dbReference type="Rhea" id="RHEA:67616"/>
        <dbReference type="ChEBI" id="CHEBI:15377"/>
        <dbReference type="ChEBI" id="CHEBI:15378"/>
        <dbReference type="ChEBI" id="CHEBI:33019"/>
        <dbReference type="ChEBI" id="CHEBI:143553"/>
        <dbReference type="ChEBI" id="CHEBI:145694"/>
    </reaction>
</comment>
<keyword evidence="4" id="KW-0235">DNA replication</keyword>
<dbReference type="EMBL" id="NNRM01000017">
    <property type="protein sequence ID" value="OYR27922.1"/>
    <property type="molecule type" value="Genomic_DNA"/>
</dbReference>
<reference evidence="20 21" key="1">
    <citation type="submission" date="2017-07" db="EMBL/GenBank/DDBJ databases">
        <title>Phylogenetic study on the rhizospheric bacterium Ochrobactrum sp. A44.</title>
        <authorList>
            <person name="Krzyzanowska D.M."/>
            <person name="Ossowicki A."/>
            <person name="Rajewska M."/>
            <person name="Maciag T."/>
            <person name="Kaczynski Z."/>
            <person name="Czerwicka M."/>
            <person name="Jafra S."/>
        </authorList>
    </citation>
    <scope>NUCLEOTIDE SEQUENCE [LARGE SCALE GENOMIC DNA]</scope>
    <source>
        <strain evidence="20 21">CCUG 30717</strain>
    </source>
</reference>
<keyword evidence="8" id="KW-0460">Magnesium</keyword>
<comment type="cofactor">
    <cofactor evidence="1">
        <name>Mg(2+)</name>
        <dbReference type="ChEBI" id="CHEBI:18420"/>
    </cofactor>
</comment>
<evidence type="ECO:0000256" key="9">
    <source>
        <dbReference type="ARBA" id="ARBA00023204"/>
    </source>
</evidence>
<dbReference type="Gene3D" id="3.90.79.10">
    <property type="entry name" value="Nucleoside Triphosphate Pyrophosphohydrolase"/>
    <property type="match status" value="1"/>
</dbReference>
<proteinExistence type="inferred from homology"/>